<accession>A0AAV2VQ47</accession>
<gene>
    <name evidence="1" type="ORF">VIBNISOn1_1840055</name>
</gene>
<proteinExistence type="predicted"/>
<organism evidence="1 2">
    <name type="scientific">Vibrio nigripulchritudo SOn1</name>
    <dbReference type="NCBI Taxonomy" id="1238450"/>
    <lineage>
        <taxon>Bacteria</taxon>
        <taxon>Pseudomonadati</taxon>
        <taxon>Pseudomonadota</taxon>
        <taxon>Gammaproteobacteria</taxon>
        <taxon>Vibrionales</taxon>
        <taxon>Vibrionaceae</taxon>
        <taxon>Vibrio</taxon>
    </lineage>
</organism>
<dbReference type="Proteomes" id="UP000018211">
    <property type="component" value="Unassembled WGS sequence"/>
</dbReference>
<evidence type="ECO:0000313" key="1">
    <source>
        <dbReference type="EMBL" id="CCO46672.1"/>
    </source>
</evidence>
<dbReference type="RefSeq" id="WP_022611730.1">
    <property type="nucleotide sequence ID" value="NZ_LK391965.1"/>
</dbReference>
<name>A0AAV2VQ47_9VIBR</name>
<dbReference type="EMBL" id="CAOF01000095">
    <property type="protein sequence ID" value="CCO46672.1"/>
    <property type="molecule type" value="Genomic_DNA"/>
</dbReference>
<dbReference type="AlphaFoldDB" id="A0AAV2VQ47"/>
<reference evidence="1 2" key="1">
    <citation type="journal article" date="2013" name="ISME J.">
        <title>Comparative genomics of pathogenic lineages of Vibrio nigripulchritudo identifies virulence-associated traits.</title>
        <authorList>
            <person name="Goudenege D."/>
            <person name="Labreuche Y."/>
            <person name="Krin E."/>
            <person name="Ansquer D."/>
            <person name="Mangenot S."/>
            <person name="Calteau A."/>
            <person name="Medigue C."/>
            <person name="Mazel D."/>
            <person name="Polz M.F."/>
            <person name="Le Roux F."/>
        </authorList>
    </citation>
    <scope>NUCLEOTIDE SEQUENCE [LARGE SCALE GENOMIC DNA]</scope>
    <source>
        <strain evidence="1 2">SOn1</strain>
    </source>
</reference>
<evidence type="ECO:0000313" key="2">
    <source>
        <dbReference type="Proteomes" id="UP000018211"/>
    </source>
</evidence>
<sequence length="86" mass="9888">MSNQEQRYTRLQRIKTLGFHDFLMRFSSPYKLYFLAGLHAVSINHGANINKEVSSLKSAFDRLDTEKAATAIIFHPKFGKTRNKKG</sequence>
<protein>
    <submittedName>
        <fullName evidence="1">Uncharacterized protein</fullName>
    </submittedName>
</protein>
<comment type="caution">
    <text evidence="1">The sequence shown here is derived from an EMBL/GenBank/DDBJ whole genome shotgun (WGS) entry which is preliminary data.</text>
</comment>